<proteinExistence type="predicted"/>
<accession>A0ABP7TZD1</accession>
<keyword evidence="2" id="KW-1185">Reference proteome</keyword>
<comment type="caution">
    <text evidence="1">The sequence shown here is derived from an EMBL/GenBank/DDBJ whole genome shotgun (WGS) entry which is preliminary data.</text>
</comment>
<evidence type="ECO:0000313" key="1">
    <source>
        <dbReference type="EMBL" id="GAA4033520.1"/>
    </source>
</evidence>
<dbReference type="EMBL" id="BAABDK010000015">
    <property type="protein sequence ID" value="GAA4033520.1"/>
    <property type="molecule type" value="Genomic_DNA"/>
</dbReference>
<name>A0ABP7TZD1_9BACT</name>
<dbReference type="Proteomes" id="UP001501469">
    <property type="component" value="Unassembled WGS sequence"/>
</dbReference>
<reference evidence="2" key="1">
    <citation type="journal article" date="2019" name="Int. J. Syst. Evol. Microbiol.">
        <title>The Global Catalogue of Microorganisms (GCM) 10K type strain sequencing project: providing services to taxonomists for standard genome sequencing and annotation.</title>
        <authorList>
            <consortium name="The Broad Institute Genomics Platform"/>
            <consortium name="The Broad Institute Genome Sequencing Center for Infectious Disease"/>
            <person name="Wu L."/>
            <person name="Ma J."/>
        </authorList>
    </citation>
    <scope>NUCLEOTIDE SEQUENCE [LARGE SCALE GENOMIC DNA]</scope>
    <source>
        <strain evidence="2">JCM 17225</strain>
    </source>
</reference>
<sequence>MDKILSEWVGPFYSGILHTNYVRLLQGDAREEFNRSVLQALVTIDERIVQQLFAPLNLQEDPHKSLGWKMKITGSWFSGLKGWQQFGTTIGELLIASETWYAGQGHCFALACFATEESAAYLTDVTQPVWSKCSAWL</sequence>
<evidence type="ECO:0000313" key="2">
    <source>
        <dbReference type="Proteomes" id="UP001501469"/>
    </source>
</evidence>
<dbReference type="InterPro" id="IPR046042">
    <property type="entry name" value="DUF6000"/>
</dbReference>
<gene>
    <name evidence="1" type="ORF">GCM10022409_17250</name>
</gene>
<dbReference type="RefSeq" id="WP_345052950.1">
    <property type="nucleotide sequence ID" value="NZ_BAABDK010000015.1"/>
</dbReference>
<organism evidence="1 2">
    <name type="scientific">Hymenobacter glaciei</name>
    <dbReference type="NCBI Taxonomy" id="877209"/>
    <lineage>
        <taxon>Bacteria</taxon>
        <taxon>Pseudomonadati</taxon>
        <taxon>Bacteroidota</taxon>
        <taxon>Cytophagia</taxon>
        <taxon>Cytophagales</taxon>
        <taxon>Hymenobacteraceae</taxon>
        <taxon>Hymenobacter</taxon>
    </lineage>
</organism>
<protein>
    <submittedName>
        <fullName evidence="1">Uncharacterized protein</fullName>
    </submittedName>
</protein>
<dbReference type="Pfam" id="PF19463">
    <property type="entry name" value="DUF6000"/>
    <property type="match status" value="1"/>
</dbReference>